<sequence length="1957" mass="229407">MKLGDNLRIYRDIIFDNVFRYAYENSIPKPMLTTVNAEWVGTIFDVANIENDLHWDIRDDLKKLDLYDEILEYCDKYVILPDVFSMNPIPITYERNEYDMDRRNIVIINNKLFELYDINKNTIKYNHNGKLYYFFKEAEMEGFFDGIVENNHNFVSSMYINEYGWASDKIHPSWIEKYKDDKLLKIFINKDNKASEDPKDPILSVDPDDPHLAGLCFAYPYIELDYSNISLDSFPDIPGHKSFGWRDMGMRPKWFNMENGRYNIYDPDSIMTTTALVLLKDGTYYVENLYSNPVGKYVERVGKHNIEVKQNPNIKKVFMFIKPYGKGDFVKPDTTYYEALNKNQRAAKHMRKYACRTDRLYEYLLSNTCMCTDDIIKYGYEHDLDVLKVIQNSFPHIVELDNTAIVLDKYYGYSNKLPETHPEVKAWRQRINDNKVQIDLLDDHIAEINASKIYPKPPTYKTVWKTKTVDLETKLSETKEDITETYIPERKINLGVDLTFSISPVLDIAGKELAVSANFHGIKNYTKPNEQTFFDLKSIIKQYCDKCGSATIRKDDLNFKIETTGIDYDVSIPFTKDAVIDKKINDNANNIFYLCKDMTSNIGDSIIDDIWGLVVYAYTGDEQDVIANEITAGYDYYNIGNKLVLDVNKVYNMSQIIDYFKHTTKIFNNAKHNETTKIVIKMYTVPKKDGLGDIPVNTLNKWNSIEEAKTTKFTDPSVITAYRTWNTNIENGISNNNPTLTNDTTVGNEITKRRIKYELERVHKTKEVPAERPLRPTNSFPFTSVINISWYNGDIKCTLSYTWHKKYRYGQDLEPAKLFNIKSLLEMFYNNITTAGILNVTDPIFDEFKSSTVITIDNFSEWETGIKLTLSHASAAVLAKYKADPSMVKDAIGVNGNNFTDWFKSIWGLVFSKNAHEKLKHVYGSTRDFKSQADLDDFSNDEIKSAIVIGLENNYIFTEFMDFFHLKVNTENQMVLDFTLVPKSAIKQNMQVEDRYGLKHYKKLPYKNVSVPTYIKNEYIKYINQLNRYNAWTPDSKAIQEYVEEVEKIYRYITTYKKERVTREYKEQVIDTPGIDGNITEVNKRLAEINKRRQALLKASQEPHPTYKNLGNIVDNIKLNELIEFINSFKPIAKDSIKNNEVLFILGELEKVINEILTINKVNEVTIGEVIKNKLLLLKEILHPYTLRQSSFDMIRTYYIKIDELASYNYFYRENKSKYGLIPSDYEDVFWHLKYQFHVWNPLQKYPALFIGNRLFEQDYKIIKKFDADILIVDPREFMKFTMKESEIKAIEDEYFETHNIDRGTDLDNEGRLKPYVARNKRVTDPWDDVEWIEAKFKNVFKYNKPRIIFTDYPYNKIQRKDGTIWNSRQSGKITRDLYKGTDCCIDKYSDFPWKSNIKGVNFVNGYRSLELEYPYGVQYTAPIEDGYKLGPWYSKYENVKFGGHTKIWMGDEDTYYYNAPDISLMNPVELPKLTTRLLRDNRFIAFDKQGEECTDRVKLLSTEYIDMNFMKNYDIDGLLPRPSVSIYFPALDDYMYGYNLSVDTTKVDADNVGYFNERVMADKFIVNLFDPVDTWETGTKSFGDLIDYRKQYDKNYIIQTYGFMDPNDINGINFIIDHMRNIGNKPHFNKYTDIIGQIEVLDHTNADYIEDFKHKQGPWIKSSNLPANTTVYLDPCIDIDSGISPTDYNEAVLKDANYLNMNSFLKKYYRDKDEYCITYNDTNGFNKLFINKYLIPLLFKDEVWRFTDSKTFDDILQNNKRSSFDKAVNSIINFEHINGGTYNIQTYDRKIHYTTDTVTSPDRNITNMINNILNNNLTGDELKFVYDNLPHFNDTNKTALENYSRYLDDNYKNKLKHIYTVSLNMNVMNNLSNALQDKVRNLLNNNYINDINNKEFTTAIKSIRNYQEFLDFLAKYAFTDNINDVIPKEYFTGSRNFINNIKEIIDDVFKDVQDYI</sequence>
<evidence type="ECO:0000313" key="1">
    <source>
        <dbReference type="EMBL" id="DAG05801.1"/>
    </source>
</evidence>
<dbReference type="EMBL" id="BK016265">
    <property type="protein sequence ID" value="DAG05801.1"/>
    <property type="molecule type" value="Genomic_DNA"/>
</dbReference>
<reference evidence="1" key="1">
    <citation type="journal article" date="2021" name="Proc. Natl. Acad. Sci. U.S.A.">
        <title>A Catalog of Tens of Thousands of Viruses from Human Metagenomes Reveals Hidden Associations with Chronic Diseases.</title>
        <authorList>
            <person name="Tisza M.J."/>
            <person name="Buck C.B."/>
        </authorList>
    </citation>
    <scope>NUCLEOTIDE SEQUENCE</scope>
    <source>
        <strain evidence="1">CtkfK18</strain>
    </source>
</reference>
<name>A0A8S5VG91_9CAUD</name>
<accession>A0A8S5VG91</accession>
<protein>
    <submittedName>
        <fullName evidence="1">Uncharacterized protein</fullName>
    </submittedName>
</protein>
<organism evidence="1">
    <name type="scientific">Myoviridae sp. ctkfK18</name>
    <dbReference type="NCBI Taxonomy" id="2825165"/>
    <lineage>
        <taxon>Viruses</taxon>
        <taxon>Duplodnaviria</taxon>
        <taxon>Heunggongvirae</taxon>
        <taxon>Uroviricota</taxon>
        <taxon>Caudoviricetes</taxon>
    </lineage>
</organism>
<proteinExistence type="predicted"/>